<feature type="transmembrane region" description="Helical" evidence="2">
    <location>
        <begin position="411"/>
        <end position="432"/>
    </location>
</feature>
<reference evidence="3 4" key="1">
    <citation type="submission" date="2019-05" db="EMBL/GenBank/DDBJ databases">
        <title>Ruegeria sp. nov., isolated from tidal flat.</title>
        <authorList>
            <person name="Kim W."/>
        </authorList>
    </citation>
    <scope>NUCLEOTIDE SEQUENCE [LARGE SCALE GENOMIC DNA]</scope>
    <source>
        <strain evidence="3 4">CAU 1488</strain>
    </source>
</reference>
<evidence type="ECO:0000256" key="2">
    <source>
        <dbReference type="SAM" id="Phobius"/>
    </source>
</evidence>
<dbReference type="PANTHER" id="PTHR32309">
    <property type="entry name" value="TYROSINE-PROTEIN KINASE"/>
    <property type="match status" value="1"/>
</dbReference>
<name>A0ABY2WX57_9RHOB</name>
<keyword evidence="2" id="KW-0472">Membrane</keyword>
<evidence type="ECO:0000313" key="3">
    <source>
        <dbReference type="EMBL" id="TMV07022.1"/>
    </source>
</evidence>
<feature type="transmembrane region" description="Helical" evidence="2">
    <location>
        <begin position="15"/>
        <end position="36"/>
    </location>
</feature>
<evidence type="ECO:0000313" key="4">
    <source>
        <dbReference type="Proteomes" id="UP001193035"/>
    </source>
</evidence>
<gene>
    <name evidence="3" type="ORF">FGK63_12985</name>
</gene>
<dbReference type="Proteomes" id="UP001193035">
    <property type="component" value="Unassembled WGS sequence"/>
</dbReference>
<keyword evidence="1" id="KW-0175">Coiled coil</keyword>
<dbReference type="InterPro" id="IPR050445">
    <property type="entry name" value="Bact_polysacc_biosynth/exp"/>
</dbReference>
<comment type="caution">
    <text evidence="3">The sequence shown here is derived from an EMBL/GenBank/DDBJ whole genome shotgun (WGS) entry which is preliminary data.</text>
</comment>
<dbReference type="PANTHER" id="PTHR32309:SF31">
    <property type="entry name" value="CAPSULAR EXOPOLYSACCHARIDE FAMILY"/>
    <property type="match status" value="1"/>
</dbReference>
<accession>A0ABY2WX57</accession>
<proteinExistence type="predicted"/>
<keyword evidence="2" id="KW-1133">Transmembrane helix</keyword>
<keyword evidence="4" id="KW-1185">Reference proteome</keyword>
<protein>
    <submittedName>
        <fullName evidence="3">Lipopolysaccharide biosynthesis</fullName>
    </submittedName>
</protein>
<feature type="coiled-coil region" evidence="1">
    <location>
        <begin position="158"/>
        <end position="374"/>
    </location>
</feature>
<organism evidence="3 4">
    <name type="scientific">Ruegeria sediminis</name>
    <dbReference type="NCBI Taxonomy" id="2583820"/>
    <lineage>
        <taxon>Bacteria</taxon>
        <taxon>Pseudomonadati</taxon>
        <taxon>Pseudomonadota</taxon>
        <taxon>Alphaproteobacteria</taxon>
        <taxon>Rhodobacterales</taxon>
        <taxon>Roseobacteraceae</taxon>
        <taxon>Ruegeria</taxon>
    </lineage>
</organism>
<evidence type="ECO:0000256" key="1">
    <source>
        <dbReference type="SAM" id="Coils"/>
    </source>
</evidence>
<dbReference type="EMBL" id="VCPD01000004">
    <property type="protein sequence ID" value="TMV07022.1"/>
    <property type="molecule type" value="Genomic_DNA"/>
</dbReference>
<feature type="transmembrane region" description="Helical" evidence="2">
    <location>
        <begin position="471"/>
        <end position="491"/>
    </location>
</feature>
<dbReference type="RefSeq" id="WP_138842882.1">
    <property type="nucleotide sequence ID" value="NZ_VCPD01000004.1"/>
</dbReference>
<keyword evidence="2" id="KW-0812">Transmembrane</keyword>
<sequence>MGPVRYYTSIFLRRFPYFLIVAMIVSAASVIVARTLPPTYVSHMRLIVESPQIPGNLAASTVTTSPFEQLQIIEQRLLTRPVLLDIARKLQVLPDQADASADQIVDTLRAKTAIWIDSGRNQANLMTITYEAHSGEVAAGVLNEYLTEIQKLDVAYRKERASDTLEFFEHEVERLSNELDKRSARILEFKRENSGALPESLQFRQAQQGALQTNLEQTDQQIFSLKNQRERLVETFSSTGQVVGVSPQNQTQAQQQLTQLRSQLNNQLAVYSENNPQIKILRARISKLEETVAVEQAASAANTSAQTGNSALDIQLAQIDSQIAALEDQRVTISDRLKRLTLTIEQTPANAITLAELQRDHDNIQNQYNSAVGRLAEASTGERIEVTSQGQRISVIEHPAAPTTPAKPNRLMIAGGGTLAGIMLGLGLVVLLELLNRTARRPEDLISKLEVWPIATIPYVRSRGEVIVQRVAWVTLILAILIGVPAAVWAVHTYYLPLDLIVEQVMDKMGVYW</sequence>